<dbReference type="AlphaFoldDB" id="A0A1J5QAH4"/>
<name>A0A1J5QAH4_9ZZZZ</name>
<accession>A0A1J5QAH4</accession>
<proteinExistence type="predicted"/>
<evidence type="ECO:0000313" key="1">
    <source>
        <dbReference type="EMBL" id="OIQ74499.1"/>
    </source>
</evidence>
<sequence>MGIQVTGTLGILAKARTQGLIPSFSRAAFEMRQQGIFFSEGLVMRIATRLGESN</sequence>
<organism evidence="1">
    <name type="scientific">mine drainage metagenome</name>
    <dbReference type="NCBI Taxonomy" id="410659"/>
    <lineage>
        <taxon>unclassified sequences</taxon>
        <taxon>metagenomes</taxon>
        <taxon>ecological metagenomes</taxon>
    </lineage>
</organism>
<dbReference type="InterPro" id="IPR021799">
    <property type="entry name" value="PIN-like_prokaryotic"/>
</dbReference>
<reference evidence="1" key="1">
    <citation type="submission" date="2016-10" db="EMBL/GenBank/DDBJ databases">
        <title>Sequence of Gallionella enrichment culture.</title>
        <authorList>
            <person name="Poehlein A."/>
            <person name="Muehling M."/>
            <person name="Daniel R."/>
        </authorList>
    </citation>
    <scope>NUCLEOTIDE SEQUENCE</scope>
</reference>
<evidence type="ECO:0008006" key="2">
    <source>
        <dbReference type="Google" id="ProtNLM"/>
    </source>
</evidence>
<dbReference type="Pfam" id="PF11848">
    <property type="entry name" value="DUF3368"/>
    <property type="match status" value="1"/>
</dbReference>
<protein>
    <recommendedName>
        <fullName evidence="2">DUF3368 domain-containing protein</fullName>
    </recommendedName>
</protein>
<gene>
    <name evidence="1" type="ORF">GALL_438470</name>
</gene>
<dbReference type="EMBL" id="MLJW01002489">
    <property type="protein sequence ID" value="OIQ74499.1"/>
    <property type="molecule type" value="Genomic_DNA"/>
</dbReference>
<comment type="caution">
    <text evidence="1">The sequence shown here is derived from an EMBL/GenBank/DDBJ whole genome shotgun (WGS) entry which is preliminary data.</text>
</comment>